<name>A0A654U506_MYCTX</name>
<organism evidence="1 2">
    <name type="scientific">Mycobacterium tuberculosis</name>
    <dbReference type="NCBI Taxonomy" id="1773"/>
    <lineage>
        <taxon>Bacteria</taxon>
        <taxon>Bacillati</taxon>
        <taxon>Actinomycetota</taxon>
        <taxon>Actinomycetes</taxon>
        <taxon>Mycobacteriales</taxon>
        <taxon>Mycobacteriaceae</taxon>
        <taxon>Mycobacterium</taxon>
        <taxon>Mycobacterium tuberculosis complex</taxon>
    </lineage>
</organism>
<sequence>MPLGLPVVPDVYSRNSGCSESKGSGVCAGEAEPTTWCHHRSRPSLQAISIPVRRTTRTCSTEQSGIAARASSAAALRGDGLPRRNCPSAVISSLAWASTIRACKAAAVNPPKTTLCMMPSRAQASMAITASGINGR</sequence>
<dbReference type="EMBL" id="CGCX01001649">
    <property type="protein sequence ID" value="CFR98966.1"/>
    <property type="molecule type" value="Genomic_DNA"/>
</dbReference>
<proteinExistence type="predicted"/>
<dbReference type="AlphaFoldDB" id="A0A654U506"/>
<evidence type="ECO:0000313" key="2">
    <source>
        <dbReference type="Proteomes" id="UP000046680"/>
    </source>
</evidence>
<gene>
    <name evidence="1" type="ORF">ERS007657_03426</name>
</gene>
<reference evidence="1 2" key="1">
    <citation type="submission" date="2015-03" db="EMBL/GenBank/DDBJ databases">
        <authorList>
            <consortium name="Pathogen Informatics"/>
        </authorList>
    </citation>
    <scope>NUCLEOTIDE SEQUENCE [LARGE SCALE GENOMIC DNA]</scope>
    <source>
        <strain evidence="1 2">C09601061</strain>
    </source>
</reference>
<dbReference type="Proteomes" id="UP000046680">
    <property type="component" value="Unassembled WGS sequence"/>
</dbReference>
<evidence type="ECO:0000313" key="1">
    <source>
        <dbReference type="EMBL" id="CFR98966.1"/>
    </source>
</evidence>
<accession>A0A654U506</accession>
<protein>
    <submittedName>
        <fullName evidence="1">Uncharacterized protein</fullName>
    </submittedName>
</protein>